<feature type="domain" description="ArsA/GET3 Anion-transporting ATPase-like" evidence="1">
    <location>
        <begin position="1"/>
        <end position="42"/>
    </location>
</feature>
<dbReference type="SUPFAM" id="SSF52540">
    <property type="entry name" value="P-loop containing nucleoside triphosphate hydrolases"/>
    <property type="match status" value="1"/>
</dbReference>
<organism evidence="2 3">
    <name type="scientific">Klebsiella pneumoniae</name>
    <dbReference type="NCBI Taxonomy" id="573"/>
    <lineage>
        <taxon>Bacteria</taxon>
        <taxon>Pseudomonadati</taxon>
        <taxon>Pseudomonadota</taxon>
        <taxon>Gammaproteobacteria</taxon>
        <taxon>Enterobacterales</taxon>
        <taxon>Enterobacteriaceae</taxon>
        <taxon>Klebsiella/Raoultella group</taxon>
        <taxon>Klebsiella</taxon>
        <taxon>Klebsiella pneumoniae complex</taxon>
    </lineage>
</organism>
<dbReference type="AlphaFoldDB" id="A0ABD7J782"/>
<protein>
    <recommendedName>
        <fullName evidence="1">ArsA/GET3 Anion-transporting ATPase-like domain-containing protein</fullName>
    </recommendedName>
</protein>
<accession>A0ABD7J782</accession>
<evidence type="ECO:0000313" key="2">
    <source>
        <dbReference type="EMBL" id="RRE94718.1"/>
    </source>
</evidence>
<dbReference type="Proteomes" id="UP000275975">
    <property type="component" value="Unassembled WGS sequence"/>
</dbReference>
<name>A0ABD7J782_KLEPN</name>
<dbReference type="EMBL" id="RDAM01000002">
    <property type="protein sequence ID" value="RRE94718.1"/>
    <property type="molecule type" value="Genomic_DNA"/>
</dbReference>
<evidence type="ECO:0000313" key="3">
    <source>
        <dbReference type="Proteomes" id="UP000275975"/>
    </source>
</evidence>
<dbReference type="Pfam" id="PF02374">
    <property type="entry name" value="ArsA_ATPase"/>
    <property type="match status" value="1"/>
</dbReference>
<comment type="caution">
    <text evidence="2">The sequence shown here is derived from an EMBL/GenBank/DDBJ whole genome shotgun (WGS) entry which is preliminary data.</text>
</comment>
<evidence type="ECO:0000259" key="1">
    <source>
        <dbReference type="Pfam" id="PF02374"/>
    </source>
</evidence>
<dbReference type="InterPro" id="IPR027417">
    <property type="entry name" value="P-loop_NTPase"/>
</dbReference>
<gene>
    <name evidence="2" type="ORF">EAO17_27565</name>
</gene>
<sequence>MACATAVWLADPGRRTLLVSTDPASNVGQVFSQTVGHRITGIRGKPCGNGS</sequence>
<dbReference type="Gene3D" id="3.40.50.300">
    <property type="entry name" value="P-loop containing nucleotide triphosphate hydrolases"/>
    <property type="match status" value="1"/>
</dbReference>
<proteinExistence type="predicted"/>
<dbReference type="InterPro" id="IPR025723">
    <property type="entry name" value="ArsA/GET3_ATPase-like"/>
</dbReference>
<reference evidence="2 3" key="1">
    <citation type="journal article" date="2019" name="Antimicrob. Agents Chemother.">
        <title>Applying Rapid Whole Genome Sequencing to Predict Phenotypic Antimicrobial Susceptibility Testing Results Among Carbapenem-Resistant Klebsiella pneumoniae Clinical Isolates.</title>
        <authorList>
            <person name="Tamma P.D."/>
            <person name="Fan Y."/>
            <person name="Bergman Y."/>
            <person name="Pertea G."/>
            <person name="Kazmi A."/>
            <person name="Lewis S."/>
            <person name="Carroll K.C."/>
            <person name="Schatz M.C."/>
            <person name="Timp W."/>
            <person name="Simner P.J."/>
        </authorList>
    </citation>
    <scope>NUCLEOTIDE SEQUENCE [LARGE SCALE GENOMIC DNA]</scope>
    <source>
        <strain evidence="2 3">KLPN_104</strain>
    </source>
</reference>